<feature type="domain" description="MrpA C-terminal/MbhE" evidence="10">
    <location>
        <begin position="105"/>
        <end position="160"/>
    </location>
</feature>
<dbReference type="InterPro" id="IPR050622">
    <property type="entry name" value="CPA3_antiporter_subunitB"/>
</dbReference>
<dbReference type="InterPro" id="IPR046806">
    <property type="entry name" value="MrpA_C/MbhE"/>
</dbReference>
<evidence type="ECO:0000256" key="8">
    <source>
        <dbReference type="SAM" id="Phobius"/>
    </source>
</evidence>
<dbReference type="GO" id="GO:0005886">
    <property type="term" value="C:plasma membrane"/>
    <property type="evidence" value="ECO:0007669"/>
    <property type="project" value="UniProtKB-SubCell"/>
</dbReference>
<feature type="transmembrane region" description="Helical" evidence="8">
    <location>
        <begin position="290"/>
        <end position="313"/>
    </location>
</feature>
<dbReference type="AlphaFoldDB" id="A0A174E0H1"/>
<reference evidence="11 12" key="1">
    <citation type="submission" date="2015-09" db="EMBL/GenBank/DDBJ databases">
        <authorList>
            <consortium name="Pathogen Informatics"/>
        </authorList>
    </citation>
    <scope>NUCLEOTIDE SEQUENCE [LARGE SCALE GENOMIC DNA]</scope>
    <source>
        <strain evidence="11 12">2789STDY5834876</strain>
    </source>
</reference>
<proteinExistence type="inferred from homology"/>
<evidence type="ECO:0000256" key="2">
    <source>
        <dbReference type="ARBA" id="ARBA00009425"/>
    </source>
</evidence>
<comment type="similarity">
    <text evidence="2">Belongs to the CPA3 antiporters (TC 2.A.63) subunit B family.</text>
</comment>
<evidence type="ECO:0000256" key="7">
    <source>
        <dbReference type="SAM" id="MobiDB-lite"/>
    </source>
</evidence>
<dbReference type="Pfam" id="PF04039">
    <property type="entry name" value="MnhB"/>
    <property type="match status" value="1"/>
</dbReference>
<accession>A0A174E0H1</accession>
<dbReference type="Pfam" id="PF20501">
    <property type="entry name" value="MbhE"/>
    <property type="match status" value="1"/>
</dbReference>
<evidence type="ECO:0000256" key="6">
    <source>
        <dbReference type="ARBA" id="ARBA00023136"/>
    </source>
</evidence>
<dbReference type="STRING" id="39482.ERS852491_01811"/>
<evidence type="ECO:0000313" key="11">
    <source>
        <dbReference type="EMBL" id="CUO29959.1"/>
    </source>
</evidence>
<dbReference type="EMBL" id="CYZU01000013">
    <property type="protein sequence ID" value="CUO29959.1"/>
    <property type="molecule type" value="Genomic_DNA"/>
</dbReference>
<protein>
    <submittedName>
        <fullName evidence="11">Multiple resistance and pH homeostasis protein B</fullName>
    </submittedName>
</protein>
<evidence type="ECO:0000256" key="5">
    <source>
        <dbReference type="ARBA" id="ARBA00022989"/>
    </source>
</evidence>
<dbReference type="PANTHER" id="PTHR33932">
    <property type="entry name" value="NA(+)/H(+) ANTIPORTER SUBUNIT B"/>
    <property type="match status" value="1"/>
</dbReference>
<dbReference type="InterPro" id="IPR007182">
    <property type="entry name" value="MnhB"/>
</dbReference>
<evidence type="ECO:0000256" key="3">
    <source>
        <dbReference type="ARBA" id="ARBA00022475"/>
    </source>
</evidence>
<dbReference type="Proteomes" id="UP000095544">
    <property type="component" value="Unassembled WGS sequence"/>
</dbReference>
<feature type="region of interest" description="Disordered" evidence="7">
    <location>
        <begin position="29"/>
        <end position="52"/>
    </location>
</feature>
<feature type="transmembrane region" description="Helical" evidence="8">
    <location>
        <begin position="247"/>
        <end position="270"/>
    </location>
</feature>
<dbReference type="PANTHER" id="PTHR33932:SF4">
    <property type="entry name" value="NA(+)_H(+) ANTIPORTER SUBUNIT B"/>
    <property type="match status" value="1"/>
</dbReference>
<sequence>MSRKRPQEEYSESLAGRFKRWLDGEKDPFVGSLEMKPPAPVQEPEEPYGPSDYEAIRKKSRDYPRNKRLKGYGHVYRTVSVVVCLLLIGILVYAVSFLPSVGAESNPTNNEVPARYITQGLEETGSVNLVTGMILTYRAFDTFGETTVLFIATCCVMILLMVENEEKRRKLKLDDYGLEPLEDTVLKKVAKVVCPVIFLFGIYIILNGHLSPGGGFSGGAVIGAGMILYAASFGFPRTQRFFNEKIYVIVKVTALLLYGLIALHFFYTGANGLEHLFPLGKPGAILSGGIILPINICVGTEVACTIYAFYALFRRGGL</sequence>
<organism evidence="11 12">
    <name type="scientific">Faecalicatena contorta</name>
    <dbReference type="NCBI Taxonomy" id="39482"/>
    <lineage>
        <taxon>Bacteria</taxon>
        <taxon>Bacillati</taxon>
        <taxon>Bacillota</taxon>
        <taxon>Clostridia</taxon>
        <taxon>Lachnospirales</taxon>
        <taxon>Lachnospiraceae</taxon>
        <taxon>Faecalicatena</taxon>
    </lineage>
</organism>
<evidence type="ECO:0000259" key="9">
    <source>
        <dbReference type="Pfam" id="PF04039"/>
    </source>
</evidence>
<feature type="transmembrane region" description="Helical" evidence="8">
    <location>
        <begin position="75"/>
        <end position="98"/>
    </location>
</feature>
<feature type="transmembrane region" description="Helical" evidence="8">
    <location>
        <begin position="143"/>
        <end position="162"/>
    </location>
</feature>
<keyword evidence="3" id="KW-1003">Cell membrane</keyword>
<dbReference type="OrthoDB" id="9798859at2"/>
<evidence type="ECO:0000256" key="4">
    <source>
        <dbReference type="ARBA" id="ARBA00022692"/>
    </source>
</evidence>
<feature type="transmembrane region" description="Helical" evidence="8">
    <location>
        <begin position="192"/>
        <end position="210"/>
    </location>
</feature>
<evidence type="ECO:0000313" key="12">
    <source>
        <dbReference type="Proteomes" id="UP000095544"/>
    </source>
</evidence>
<feature type="domain" description="Na+/H+ antiporter MnhB subunit-related protein" evidence="9">
    <location>
        <begin position="185"/>
        <end position="307"/>
    </location>
</feature>
<name>A0A174E0H1_9FIRM</name>
<comment type="subcellular location">
    <subcellularLocation>
        <location evidence="1">Cell membrane</location>
        <topology evidence="1">Multi-pass membrane protein</topology>
    </subcellularLocation>
</comment>
<gene>
    <name evidence="11" type="primary">mrpB_1</name>
    <name evidence="11" type="ORF">ERS852491_01811</name>
</gene>
<keyword evidence="6 8" id="KW-0472">Membrane</keyword>
<evidence type="ECO:0000256" key="1">
    <source>
        <dbReference type="ARBA" id="ARBA00004651"/>
    </source>
</evidence>
<evidence type="ECO:0000259" key="10">
    <source>
        <dbReference type="Pfam" id="PF20501"/>
    </source>
</evidence>
<keyword evidence="4 8" id="KW-0812">Transmembrane</keyword>
<keyword evidence="5 8" id="KW-1133">Transmembrane helix</keyword>
<dbReference type="RefSeq" id="WP_055152694.1">
    <property type="nucleotide sequence ID" value="NZ_CYZU01000013.1"/>
</dbReference>
<feature type="transmembrane region" description="Helical" evidence="8">
    <location>
        <begin position="216"/>
        <end position="235"/>
    </location>
</feature>